<dbReference type="Proteomes" id="UP000332933">
    <property type="component" value="Unassembled WGS sequence"/>
</dbReference>
<dbReference type="InterPro" id="IPR029058">
    <property type="entry name" value="AB_hydrolase_fold"/>
</dbReference>
<evidence type="ECO:0000256" key="5">
    <source>
        <dbReference type="ARBA" id="ARBA00022692"/>
    </source>
</evidence>
<accession>A0A485LKN3</accession>
<evidence type="ECO:0000256" key="7">
    <source>
        <dbReference type="ARBA" id="ARBA00022801"/>
    </source>
</evidence>
<proteinExistence type="predicted"/>
<evidence type="ECO:0000256" key="1">
    <source>
        <dbReference type="ARBA" id="ARBA00001913"/>
    </source>
</evidence>
<evidence type="ECO:0000256" key="4">
    <source>
        <dbReference type="ARBA" id="ARBA00022553"/>
    </source>
</evidence>
<keyword evidence="11" id="KW-0443">Lipid metabolism</keyword>
<feature type="transmembrane region" description="Helical" evidence="15">
    <location>
        <begin position="158"/>
        <end position="175"/>
    </location>
</feature>
<dbReference type="EMBL" id="VJMH01007047">
    <property type="protein sequence ID" value="KAF0685808.1"/>
    <property type="molecule type" value="Genomic_DNA"/>
</dbReference>
<dbReference type="OrthoDB" id="438440at2759"/>
<evidence type="ECO:0000256" key="14">
    <source>
        <dbReference type="ARBA" id="ARBA00026104"/>
    </source>
</evidence>
<evidence type="ECO:0000313" key="17">
    <source>
        <dbReference type="EMBL" id="KAF0685808.1"/>
    </source>
</evidence>
<evidence type="ECO:0000256" key="10">
    <source>
        <dbReference type="ARBA" id="ARBA00022989"/>
    </source>
</evidence>
<dbReference type="InterPro" id="IPR052214">
    <property type="entry name" value="DAG_Lipase-Related"/>
</dbReference>
<evidence type="ECO:0000256" key="9">
    <source>
        <dbReference type="ARBA" id="ARBA00022963"/>
    </source>
</evidence>
<dbReference type="EMBL" id="CAADRA010007073">
    <property type="protein sequence ID" value="VFT98993.1"/>
    <property type="molecule type" value="Genomic_DNA"/>
</dbReference>
<evidence type="ECO:0000256" key="8">
    <source>
        <dbReference type="ARBA" id="ARBA00022837"/>
    </source>
</evidence>
<evidence type="ECO:0000256" key="3">
    <source>
        <dbReference type="ARBA" id="ARBA00022475"/>
    </source>
</evidence>
<dbReference type="Pfam" id="PF01764">
    <property type="entry name" value="Lipase_3"/>
    <property type="match status" value="1"/>
</dbReference>
<evidence type="ECO:0000259" key="16">
    <source>
        <dbReference type="Pfam" id="PF01764"/>
    </source>
</evidence>
<feature type="domain" description="Fungal lipase-type" evidence="16">
    <location>
        <begin position="375"/>
        <end position="520"/>
    </location>
</feature>
<keyword evidence="12 15" id="KW-0472">Membrane</keyword>
<keyword evidence="10 15" id="KW-1133">Transmembrane helix</keyword>
<keyword evidence="4" id="KW-0597">Phosphoprotein</keyword>
<dbReference type="InterPro" id="IPR002921">
    <property type="entry name" value="Fungal_lipase-type"/>
</dbReference>
<comment type="cofactor">
    <cofactor evidence="1">
        <name>Ca(2+)</name>
        <dbReference type="ChEBI" id="CHEBI:29108"/>
    </cofactor>
</comment>
<feature type="transmembrane region" description="Helical" evidence="15">
    <location>
        <begin position="84"/>
        <end position="107"/>
    </location>
</feature>
<evidence type="ECO:0000256" key="11">
    <source>
        <dbReference type="ARBA" id="ARBA00023098"/>
    </source>
</evidence>
<name>A0A485LKN3_9STRA</name>
<dbReference type="GO" id="GO:0046872">
    <property type="term" value="F:metal ion binding"/>
    <property type="evidence" value="ECO:0007669"/>
    <property type="project" value="UniProtKB-KW"/>
</dbReference>
<dbReference type="AlphaFoldDB" id="A0A485LKN3"/>
<evidence type="ECO:0000256" key="13">
    <source>
        <dbReference type="ARBA" id="ARBA00024531"/>
    </source>
</evidence>
<comment type="subcellular location">
    <subcellularLocation>
        <location evidence="2">Cell membrane</location>
        <topology evidence="2">Multi-pass membrane protein</topology>
    </subcellularLocation>
</comment>
<keyword evidence="19" id="KW-1185">Reference proteome</keyword>
<feature type="transmembrane region" description="Helical" evidence="15">
    <location>
        <begin position="25"/>
        <end position="50"/>
    </location>
</feature>
<keyword evidence="9" id="KW-0442">Lipid degradation</keyword>
<dbReference type="CDD" id="cd00519">
    <property type="entry name" value="Lipase_3"/>
    <property type="match status" value="1"/>
</dbReference>
<protein>
    <recommendedName>
        <fullName evidence="14">sn-1-specific diacylglycerol lipase</fullName>
        <ecNumber evidence="14">3.1.1.116</ecNumber>
    </recommendedName>
</protein>
<evidence type="ECO:0000313" key="19">
    <source>
        <dbReference type="Proteomes" id="UP000332933"/>
    </source>
</evidence>
<dbReference type="GO" id="GO:0016042">
    <property type="term" value="P:lipid catabolic process"/>
    <property type="evidence" value="ECO:0007669"/>
    <property type="project" value="UniProtKB-KW"/>
</dbReference>
<dbReference type="SUPFAM" id="SSF53474">
    <property type="entry name" value="alpha/beta-Hydrolases"/>
    <property type="match status" value="1"/>
</dbReference>
<dbReference type="PANTHER" id="PTHR45792">
    <property type="entry name" value="DIACYLGLYCEROL LIPASE HOMOLOG-RELATED"/>
    <property type="match status" value="1"/>
</dbReference>
<reference evidence="18 19" key="1">
    <citation type="submission" date="2019-03" db="EMBL/GenBank/DDBJ databases">
        <authorList>
            <person name="Gaulin E."/>
            <person name="Dumas B."/>
        </authorList>
    </citation>
    <scope>NUCLEOTIDE SEQUENCE [LARGE SCALE GENOMIC DNA]</scope>
    <source>
        <strain evidence="18">CBS 568.67</strain>
    </source>
</reference>
<evidence type="ECO:0000256" key="6">
    <source>
        <dbReference type="ARBA" id="ARBA00022723"/>
    </source>
</evidence>
<organism evidence="18 19">
    <name type="scientific">Aphanomyces stellatus</name>
    <dbReference type="NCBI Taxonomy" id="120398"/>
    <lineage>
        <taxon>Eukaryota</taxon>
        <taxon>Sar</taxon>
        <taxon>Stramenopiles</taxon>
        <taxon>Oomycota</taxon>
        <taxon>Saprolegniomycetes</taxon>
        <taxon>Saprolegniales</taxon>
        <taxon>Verrucalvaceae</taxon>
        <taxon>Aphanomyces</taxon>
    </lineage>
</organism>
<feature type="transmembrane region" description="Helical" evidence="15">
    <location>
        <begin position="119"/>
        <end position="138"/>
    </location>
</feature>
<keyword evidence="3" id="KW-1003">Cell membrane</keyword>
<keyword evidence="8" id="KW-0106">Calcium</keyword>
<comment type="catalytic activity">
    <reaction evidence="13">
        <text>a 1,2-diacyl-sn-glycerol + H2O = a 2-acylglycerol + a fatty acid + H(+)</text>
        <dbReference type="Rhea" id="RHEA:33275"/>
        <dbReference type="ChEBI" id="CHEBI:15377"/>
        <dbReference type="ChEBI" id="CHEBI:15378"/>
        <dbReference type="ChEBI" id="CHEBI:17389"/>
        <dbReference type="ChEBI" id="CHEBI:17815"/>
        <dbReference type="ChEBI" id="CHEBI:28868"/>
        <dbReference type="EC" id="3.1.1.116"/>
    </reaction>
    <physiologicalReaction direction="left-to-right" evidence="13">
        <dbReference type="Rhea" id="RHEA:33276"/>
    </physiologicalReaction>
</comment>
<dbReference type="EC" id="3.1.1.116" evidence="14"/>
<evidence type="ECO:0000256" key="15">
    <source>
        <dbReference type="SAM" id="Phobius"/>
    </source>
</evidence>
<dbReference type="PANTHER" id="PTHR45792:SF8">
    <property type="entry name" value="DIACYLGLYCEROL LIPASE-ALPHA"/>
    <property type="match status" value="1"/>
</dbReference>
<keyword evidence="7" id="KW-0378">Hydrolase</keyword>
<reference evidence="17" key="2">
    <citation type="submission" date="2019-06" db="EMBL/GenBank/DDBJ databases">
        <title>Genomics analysis of Aphanomyces spp. identifies a new class of oomycete effector associated with host adaptation.</title>
        <authorList>
            <person name="Gaulin E."/>
        </authorList>
    </citation>
    <scope>NUCLEOTIDE SEQUENCE</scope>
    <source>
        <strain evidence="17">CBS 578.67</strain>
    </source>
</reference>
<gene>
    <name evidence="18" type="primary">Aste57867_22330</name>
    <name evidence="17" type="ORF">As57867_022260</name>
    <name evidence="18" type="ORF">ASTE57867_22330</name>
</gene>
<evidence type="ECO:0000313" key="18">
    <source>
        <dbReference type="EMBL" id="VFT98993.1"/>
    </source>
</evidence>
<keyword evidence="6" id="KW-0479">Metal-binding</keyword>
<sequence length="653" mass="74926">MPTPPPSPHPPMSSSGKSTSFLTSVYRIFSCSMLQVTPRACIFNFMLIILCHHMPMWIRWSKFDDADPESLCYHDYRTWTNQTFAIHIAIPALCVLSILITLLSPVFRSKVAPWTLHETPLIVSIFILYVFLAAWDIVGFRKTLVDQCLHDVRHSGMVVFDLVACCVILCIWLVTSCTWKQRTPDDVRSTCQSRMRCLTMALACKRYSDDTYADLYTFFSEAITQFYYVRSGSFENMLPTADALFGLHLLAKRQIHERETLAPPTDFVTDVSLLADAQRYGNIAGAMYGWRLALYFNPCAWTTIFASCQKRELRHHMNTTMHGKIHWFRPGPRDDISFVRYTGLDYTQVQSVTTHNGLCEVPFAVVRDEDRKEIVVAVRGSFSWYDALTDLLANSLAIDADEAAPPPHGETMYTHEGSLHAARYLVRELKSDRLKDVFWDFAEANCRHDDPTASWRIVVTGHSLGAGIATVATVMLRKYFHTVGHVYAPMPCLDEKSAEWSMSFMTTFIFGDDMVPRLSAPNIIRLRNEIMQEYQRTSNVRLLDVWLAHFDPTRIEPNVHPEWADLELLQNTLVTLAIPGVIYHITPTNKARTCTCEWLLGKQPLQCARRPRAFFDRLWVDYRSPADHIPHHYDDCIQQLIDDLMERDPEDAV</sequence>
<evidence type="ECO:0000256" key="12">
    <source>
        <dbReference type="ARBA" id="ARBA00023136"/>
    </source>
</evidence>
<dbReference type="Gene3D" id="3.40.50.1820">
    <property type="entry name" value="alpha/beta hydrolase"/>
    <property type="match status" value="1"/>
</dbReference>
<dbReference type="GO" id="GO:0016298">
    <property type="term" value="F:lipase activity"/>
    <property type="evidence" value="ECO:0007669"/>
    <property type="project" value="TreeGrafter"/>
</dbReference>
<dbReference type="GO" id="GO:0005886">
    <property type="term" value="C:plasma membrane"/>
    <property type="evidence" value="ECO:0007669"/>
    <property type="project" value="UniProtKB-SubCell"/>
</dbReference>
<keyword evidence="5 15" id="KW-0812">Transmembrane</keyword>
<evidence type="ECO:0000256" key="2">
    <source>
        <dbReference type="ARBA" id="ARBA00004651"/>
    </source>
</evidence>